<evidence type="ECO:0000313" key="2">
    <source>
        <dbReference type="EMBL" id="PJJ55510.1"/>
    </source>
</evidence>
<comment type="caution">
    <text evidence="2">The sequence shown here is derived from an EMBL/GenBank/DDBJ whole genome shotgun (WGS) entry which is preliminary data.</text>
</comment>
<sequence length="54" mass="5951">MTPRTTSRKGVTDMPKGRPAASRGHARSAVSGRFVKLSYAKRNPRTTVVHKKKS</sequence>
<dbReference type="EMBL" id="PGFB01000005">
    <property type="protein sequence ID" value="PJJ55510.1"/>
    <property type="molecule type" value="Genomic_DNA"/>
</dbReference>
<reference evidence="2 3" key="1">
    <citation type="submission" date="2017-11" db="EMBL/GenBank/DDBJ databases">
        <title>Genomic Encyclopedia of Archaeal and Bacterial Type Strains, Phase II (KMG-II): From Individual Species to Whole Genera.</title>
        <authorList>
            <person name="Goeker M."/>
        </authorList>
    </citation>
    <scope>NUCLEOTIDE SEQUENCE [LARGE SCALE GENOMIC DNA]</scope>
    <source>
        <strain evidence="2 3">DSM 25625</strain>
    </source>
</reference>
<accession>A0A2M9BC39</accession>
<protein>
    <submittedName>
        <fullName evidence="2">Uncharacterized protein</fullName>
    </submittedName>
</protein>
<gene>
    <name evidence="2" type="ORF">CLV54_2855</name>
</gene>
<evidence type="ECO:0000256" key="1">
    <source>
        <dbReference type="SAM" id="MobiDB-lite"/>
    </source>
</evidence>
<evidence type="ECO:0000313" key="3">
    <source>
        <dbReference type="Proteomes" id="UP000230161"/>
    </source>
</evidence>
<feature type="region of interest" description="Disordered" evidence="1">
    <location>
        <begin position="1"/>
        <end position="54"/>
    </location>
</feature>
<feature type="compositionally biased region" description="Basic residues" evidence="1">
    <location>
        <begin position="42"/>
        <end position="54"/>
    </location>
</feature>
<proteinExistence type="predicted"/>
<keyword evidence="3" id="KW-1185">Reference proteome</keyword>
<dbReference type="AlphaFoldDB" id="A0A2M9BC39"/>
<dbReference type="Proteomes" id="UP000230161">
    <property type="component" value="Unassembled WGS sequence"/>
</dbReference>
<name>A0A2M9BC39_9MICO</name>
<organism evidence="2 3">
    <name type="scientific">Compostimonas suwonensis</name>
    <dbReference type="NCBI Taxonomy" id="1048394"/>
    <lineage>
        <taxon>Bacteria</taxon>
        <taxon>Bacillati</taxon>
        <taxon>Actinomycetota</taxon>
        <taxon>Actinomycetes</taxon>
        <taxon>Micrococcales</taxon>
        <taxon>Microbacteriaceae</taxon>
        <taxon>Compostimonas</taxon>
    </lineage>
</organism>